<dbReference type="PANTHER" id="PTHR30543:SF21">
    <property type="entry name" value="NAD(P)H-DEPENDENT FMN REDUCTASE LOT6"/>
    <property type="match status" value="1"/>
</dbReference>
<organism evidence="2 3">
    <name type="scientific">Ammonicoccus fulvus</name>
    <dbReference type="NCBI Taxonomy" id="3138240"/>
    <lineage>
        <taxon>Bacteria</taxon>
        <taxon>Bacillati</taxon>
        <taxon>Actinomycetota</taxon>
        <taxon>Actinomycetes</taxon>
        <taxon>Propionibacteriales</taxon>
        <taxon>Propionibacteriaceae</taxon>
        <taxon>Ammonicoccus</taxon>
    </lineage>
</organism>
<dbReference type="GO" id="GO:0016491">
    <property type="term" value="F:oxidoreductase activity"/>
    <property type="evidence" value="ECO:0007669"/>
    <property type="project" value="UniProtKB-KW"/>
</dbReference>
<dbReference type="InterPro" id="IPR005025">
    <property type="entry name" value="FMN_Rdtase-like_dom"/>
</dbReference>
<dbReference type="Proteomes" id="UP001442841">
    <property type="component" value="Chromosome"/>
</dbReference>
<evidence type="ECO:0000259" key="1">
    <source>
        <dbReference type="Pfam" id="PF03358"/>
    </source>
</evidence>
<dbReference type="RefSeq" id="WP_425307435.1">
    <property type="nucleotide sequence ID" value="NZ_CP154795.1"/>
</dbReference>
<dbReference type="PANTHER" id="PTHR30543">
    <property type="entry name" value="CHROMATE REDUCTASE"/>
    <property type="match status" value="1"/>
</dbReference>
<dbReference type="EC" id="1.-.-.-" evidence="2"/>
<evidence type="ECO:0000313" key="3">
    <source>
        <dbReference type="Proteomes" id="UP001442841"/>
    </source>
</evidence>
<dbReference type="SUPFAM" id="SSF52218">
    <property type="entry name" value="Flavoproteins"/>
    <property type="match status" value="1"/>
</dbReference>
<dbReference type="EMBL" id="CP154795">
    <property type="protein sequence ID" value="XAN05999.1"/>
    <property type="molecule type" value="Genomic_DNA"/>
</dbReference>
<keyword evidence="2" id="KW-0560">Oxidoreductase</keyword>
<keyword evidence="3" id="KW-1185">Reference proteome</keyword>
<dbReference type="InterPro" id="IPR050712">
    <property type="entry name" value="NAD(P)H-dep_reductase"/>
</dbReference>
<evidence type="ECO:0000313" key="2">
    <source>
        <dbReference type="EMBL" id="XAN05999.1"/>
    </source>
</evidence>
<feature type="domain" description="NADPH-dependent FMN reductase-like" evidence="1">
    <location>
        <begin position="1"/>
        <end position="141"/>
    </location>
</feature>
<protein>
    <submittedName>
        <fullName evidence="2">NAD(P)H-dependent oxidoreductase</fullName>
        <ecNumber evidence="2">1.-.-.-</ecNumber>
    </submittedName>
</protein>
<accession>A0ABZ3FJ16</accession>
<reference evidence="2 3" key="1">
    <citation type="submission" date="2024-04" db="EMBL/GenBank/DDBJ databases">
        <title>Isolation of an actinomycete strain from pig manure.</title>
        <authorList>
            <person name="Gong T."/>
            <person name="Yu Z."/>
            <person name="An M."/>
            <person name="Wei C."/>
            <person name="Yang W."/>
            <person name="Liu L."/>
        </authorList>
    </citation>
    <scope>NUCLEOTIDE SEQUENCE [LARGE SCALE GENOMIC DNA]</scope>
    <source>
        <strain evidence="2 3">ZF39</strain>
    </source>
</reference>
<dbReference type="InterPro" id="IPR029039">
    <property type="entry name" value="Flavoprotein-like_sf"/>
</dbReference>
<dbReference type="Pfam" id="PF03358">
    <property type="entry name" value="FMN_red"/>
    <property type="match status" value="1"/>
</dbReference>
<proteinExistence type="predicted"/>
<name>A0ABZ3FJ16_9ACTN</name>
<gene>
    <name evidence="2" type="ORF">AADG42_01300</name>
</gene>
<dbReference type="Gene3D" id="3.40.50.360">
    <property type="match status" value="1"/>
</dbReference>
<sequence>MKIAIITGTTRPGRKSLAVAEWVHVQASKRDDAEFEIVDIADYDLPLYDESVPAMMGQYEHEHTKRWNAKIAEFDGYIFVTAEYNHAAAAPLTNAMAYPYNEWVNKGAAFVGYGGMGGVRAVENLRLIVAELQLADVRQAIHLSAFDDMENFETIAPRPMQAKQLETLFDQLIAWSGALKSLRESQLVNA</sequence>